<keyword evidence="15" id="KW-1185">Reference proteome</keyword>
<evidence type="ECO:0000313" key="15">
    <source>
        <dbReference type="Proteomes" id="UP000003639"/>
    </source>
</evidence>
<dbReference type="GO" id="GO:0008237">
    <property type="term" value="F:metallopeptidase activity"/>
    <property type="evidence" value="ECO:0007669"/>
    <property type="project" value="UniProtKB-KW"/>
</dbReference>
<dbReference type="GO" id="GO:0006508">
    <property type="term" value="P:proteolysis"/>
    <property type="evidence" value="ECO:0007669"/>
    <property type="project" value="UniProtKB-KW"/>
</dbReference>
<keyword evidence="5 12" id="KW-0812">Transmembrane</keyword>
<keyword evidence="4" id="KW-0645">Protease</keyword>
<dbReference type="AlphaFoldDB" id="A6NV95"/>
<accession>A6NV95</accession>
<dbReference type="EMBL" id="AAXG02000012">
    <property type="protein sequence ID" value="EDN00296.1"/>
    <property type="molecule type" value="Genomic_DNA"/>
</dbReference>
<evidence type="ECO:0000256" key="6">
    <source>
        <dbReference type="ARBA" id="ARBA00022723"/>
    </source>
</evidence>
<dbReference type="STRING" id="411467.BACCAP_02130"/>
<comment type="cofactor">
    <cofactor evidence="1">
        <name>Zn(2+)</name>
        <dbReference type="ChEBI" id="CHEBI:29105"/>
    </cofactor>
</comment>
<proteinExistence type="inferred from homology"/>
<comment type="similarity">
    <text evidence="3">Belongs to the peptidase M50B family.</text>
</comment>
<dbReference type="EC" id="3.4.24.-" evidence="14"/>
<evidence type="ECO:0000256" key="11">
    <source>
        <dbReference type="ARBA" id="ARBA00023136"/>
    </source>
</evidence>
<dbReference type="GO" id="GO:0016020">
    <property type="term" value="C:membrane"/>
    <property type="evidence" value="ECO:0007669"/>
    <property type="project" value="UniProtKB-SubCell"/>
</dbReference>
<feature type="transmembrane region" description="Helical" evidence="12">
    <location>
        <begin position="80"/>
        <end position="99"/>
    </location>
</feature>
<organism evidence="14 15">
    <name type="scientific">Pseudoflavonifractor capillosus ATCC 29799</name>
    <dbReference type="NCBI Taxonomy" id="411467"/>
    <lineage>
        <taxon>Bacteria</taxon>
        <taxon>Bacillati</taxon>
        <taxon>Bacillota</taxon>
        <taxon>Clostridia</taxon>
        <taxon>Eubacteriales</taxon>
        <taxon>Oscillospiraceae</taxon>
        <taxon>Pseudoflavonifractor</taxon>
    </lineage>
</organism>
<evidence type="ECO:0000256" key="9">
    <source>
        <dbReference type="ARBA" id="ARBA00022989"/>
    </source>
</evidence>
<keyword evidence="7 14" id="KW-0378">Hydrolase</keyword>
<gene>
    <name evidence="14" type="ORF">BACCAP_02130</name>
</gene>
<feature type="domain" description="Peptidase M50" evidence="13">
    <location>
        <begin position="84"/>
        <end position="150"/>
    </location>
</feature>
<evidence type="ECO:0000256" key="7">
    <source>
        <dbReference type="ARBA" id="ARBA00022801"/>
    </source>
</evidence>
<comment type="caution">
    <text evidence="14">The sequence shown here is derived from an EMBL/GenBank/DDBJ whole genome shotgun (WGS) entry which is preliminary data.</text>
</comment>
<evidence type="ECO:0000256" key="3">
    <source>
        <dbReference type="ARBA" id="ARBA00007931"/>
    </source>
</evidence>
<evidence type="ECO:0000256" key="2">
    <source>
        <dbReference type="ARBA" id="ARBA00004141"/>
    </source>
</evidence>
<sequence length="215" mass="22867">MRILRWGRVEVSGGFLLLAALLWYLDEDGTLLLAGVACVLHEVAHCAAIWGLGGRISRLRLSVTGAELTLSGTRPLGHTAQFLAAVSGPVANLAVALLAARLAERGGRETLWVFAGLNLGLAGFNLLPMSQLDGGRALRSLAGIFLPETVADALAAALSWAACAVILVLGGLLFWQNRANFTMLLTALWLAYANSRSLGRPGMANKRRSRVGRKR</sequence>
<evidence type="ECO:0000313" key="14">
    <source>
        <dbReference type="EMBL" id="EDN00296.1"/>
    </source>
</evidence>
<dbReference type="InterPro" id="IPR008915">
    <property type="entry name" value="Peptidase_M50"/>
</dbReference>
<reference evidence="14 15" key="2">
    <citation type="submission" date="2007-06" db="EMBL/GenBank/DDBJ databases">
        <title>Draft genome sequence of Pseudoflavonifractor capillosus ATCC 29799.</title>
        <authorList>
            <person name="Sudarsanam P."/>
            <person name="Ley R."/>
            <person name="Guruge J."/>
            <person name="Turnbaugh P.J."/>
            <person name="Mahowald M."/>
            <person name="Liep D."/>
            <person name="Gordon J."/>
        </authorList>
    </citation>
    <scope>NUCLEOTIDE SEQUENCE [LARGE SCALE GENOMIC DNA]</scope>
    <source>
        <strain evidence="14 15">ATCC 29799</strain>
    </source>
</reference>
<evidence type="ECO:0000256" key="12">
    <source>
        <dbReference type="SAM" id="Phobius"/>
    </source>
</evidence>
<evidence type="ECO:0000256" key="5">
    <source>
        <dbReference type="ARBA" id="ARBA00022692"/>
    </source>
</evidence>
<keyword evidence="6" id="KW-0479">Metal-binding</keyword>
<evidence type="ECO:0000256" key="4">
    <source>
        <dbReference type="ARBA" id="ARBA00022670"/>
    </source>
</evidence>
<dbReference type="GO" id="GO:0046872">
    <property type="term" value="F:metal ion binding"/>
    <property type="evidence" value="ECO:0007669"/>
    <property type="project" value="UniProtKB-KW"/>
</dbReference>
<protein>
    <submittedName>
        <fullName evidence="14">Peptidase, M50 family</fullName>
        <ecNumber evidence="14">3.4.24.-</ecNumber>
    </submittedName>
</protein>
<evidence type="ECO:0000259" key="13">
    <source>
        <dbReference type="Pfam" id="PF02163"/>
    </source>
</evidence>
<evidence type="ECO:0000256" key="1">
    <source>
        <dbReference type="ARBA" id="ARBA00001947"/>
    </source>
</evidence>
<feature type="transmembrane region" description="Helical" evidence="12">
    <location>
        <begin position="111"/>
        <end position="129"/>
    </location>
</feature>
<name>A6NV95_9FIRM</name>
<dbReference type="eggNOG" id="COG1994">
    <property type="taxonomic scope" value="Bacteria"/>
</dbReference>
<feature type="transmembrane region" description="Helical" evidence="12">
    <location>
        <begin position="7"/>
        <end position="25"/>
    </location>
</feature>
<evidence type="ECO:0000256" key="8">
    <source>
        <dbReference type="ARBA" id="ARBA00022833"/>
    </source>
</evidence>
<feature type="transmembrane region" description="Helical" evidence="12">
    <location>
        <begin position="150"/>
        <end position="175"/>
    </location>
</feature>
<keyword evidence="9 12" id="KW-1133">Transmembrane helix</keyword>
<comment type="subcellular location">
    <subcellularLocation>
        <location evidence="2">Membrane</location>
        <topology evidence="2">Multi-pass membrane protein</topology>
    </subcellularLocation>
</comment>
<keyword evidence="8" id="KW-0862">Zinc</keyword>
<dbReference type="PANTHER" id="PTHR39188:SF3">
    <property type="entry name" value="STAGE IV SPORULATION PROTEIN FB"/>
    <property type="match status" value="1"/>
</dbReference>
<evidence type="ECO:0000256" key="10">
    <source>
        <dbReference type="ARBA" id="ARBA00023049"/>
    </source>
</evidence>
<keyword evidence="10" id="KW-0482">Metalloprotease</keyword>
<dbReference type="RefSeq" id="WP_006572669.1">
    <property type="nucleotide sequence ID" value="NZ_AAXG02000012.1"/>
</dbReference>
<dbReference type="Pfam" id="PF02163">
    <property type="entry name" value="Peptidase_M50"/>
    <property type="match status" value="1"/>
</dbReference>
<dbReference type="Proteomes" id="UP000003639">
    <property type="component" value="Unassembled WGS sequence"/>
</dbReference>
<dbReference type="PANTHER" id="PTHR39188">
    <property type="entry name" value="MEMBRANE-ASSOCIATED ZINC METALLOPROTEASE M50B"/>
    <property type="match status" value="1"/>
</dbReference>
<keyword evidence="11 12" id="KW-0472">Membrane</keyword>
<reference evidence="14 15" key="1">
    <citation type="submission" date="2007-04" db="EMBL/GenBank/DDBJ databases">
        <authorList>
            <person name="Fulton L."/>
            <person name="Clifton S."/>
            <person name="Fulton B."/>
            <person name="Xu J."/>
            <person name="Minx P."/>
            <person name="Pepin K.H."/>
            <person name="Johnson M."/>
            <person name="Thiruvilangam P."/>
            <person name="Bhonagiri V."/>
            <person name="Nash W.E."/>
            <person name="Mardis E.R."/>
            <person name="Wilson R.K."/>
        </authorList>
    </citation>
    <scope>NUCLEOTIDE SEQUENCE [LARGE SCALE GENOMIC DNA]</scope>
    <source>
        <strain evidence="14 15">ATCC 29799</strain>
    </source>
</reference>